<dbReference type="EMBL" id="JBHRSF010000010">
    <property type="protein sequence ID" value="MFC2994918.1"/>
    <property type="molecule type" value="Genomic_DNA"/>
</dbReference>
<feature type="signal peptide" evidence="1">
    <location>
        <begin position="1"/>
        <end position="21"/>
    </location>
</feature>
<gene>
    <name evidence="2" type="ORF">ACFODO_06480</name>
    <name evidence="3" type="ORF">C9E89_009895</name>
</gene>
<dbReference type="RefSeq" id="WP_107008111.1">
    <property type="nucleotide sequence ID" value="NZ_JBHRSF010000010.1"/>
</dbReference>
<accession>A0A371YQL0</accession>
<evidence type="ECO:0000313" key="3">
    <source>
        <dbReference type="EMBL" id="RFC83765.1"/>
    </source>
</evidence>
<comment type="caution">
    <text evidence="3">The sequence shown here is derived from an EMBL/GenBank/DDBJ whole genome shotgun (WGS) entry which is preliminary data.</text>
</comment>
<reference evidence="3 4" key="2">
    <citation type="submission" date="2018-08" db="EMBL/GenBank/DDBJ databases">
        <title>The draft genome of Acinetobacter sichuanensis strain WCHAc060041.</title>
        <authorList>
            <person name="Qin J."/>
            <person name="Feng Y."/>
            <person name="Zong Z."/>
        </authorList>
    </citation>
    <scope>NUCLEOTIDE SEQUENCE [LARGE SCALE GENOMIC DNA]</scope>
    <source>
        <strain evidence="3 4">WCHAc060041</strain>
    </source>
</reference>
<name>A0A371YQL0_9GAMM</name>
<reference evidence="5" key="3">
    <citation type="journal article" date="2019" name="Int. J. Syst. Evol. Microbiol.">
        <title>The Global Catalogue of Microorganisms (GCM) 10K type strain sequencing project: providing services to taxonomists for standard genome sequencing and annotation.</title>
        <authorList>
            <consortium name="The Broad Institute Genomics Platform"/>
            <consortium name="The Broad Institute Genome Sequencing Center for Infectious Disease"/>
            <person name="Wu L."/>
            <person name="Ma J."/>
        </authorList>
    </citation>
    <scope>NUCLEOTIDE SEQUENCE [LARGE SCALE GENOMIC DNA]</scope>
    <source>
        <strain evidence="5">KCTC 62575</strain>
    </source>
</reference>
<evidence type="ECO:0008006" key="6">
    <source>
        <dbReference type="Google" id="ProtNLM"/>
    </source>
</evidence>
<protein>
    <recommendedName>
        <fullName evidence="6">Secreted protein</fullName>
    </recommendedName>
</protein>
<evidence type="ECO:0000313" key="4">
    <source>
        <dbReference type="Proteomes" id="UP000240957"/>
    </source>
</evidence>
<dbReference type="Proteomes" id="UP001595455">
    <property type="component" value="Unassembled WGS sequence"/>
</dbReference>
<keyword evidence="1" id="KW-0732">Signal</keyword>
<dbReference type="EMBL" id="PYIX02000013">
    <property type="protein sequence ID" value="RFC83765.1"/>
    <property type="molecule type" value="Genomic_DNA"/>
</dbReference>
<reference evidence="2" key="1">
    <citation type="journal article" date="2014" name="Int. J. Syst. Evol. Microbiol.">
        <title>Complete genome of a new Firmicutes species belonging to the dominant human colonic microbiota ('Ruminococcus bicirculans') reveals two chromosomes and a selective capacity to utilize plant glucans.</title>
        <authorList>
            <consortium name="NISC Comparative Sequencing Program"/>
            <person name="Wegmann U."/>
            <person name="Louis P."/>
            <person name="Goesmann A."/>
            <person name="Henrissat B."/>
            <person name="Duncan S.H."/>
            <person name="Flint H.J."/>
        </authorList>
    </citation>
    <scope>NUCLEOTIDE SEQUENCE</scope>
    <source>
        <strain evidence="2">KCTC 62575</strain>
    </source>
</reference>
<proteinExistence type="predicted"/>
<organism evidence="3 4">
    <name type="scientific">Acinetobacter sichuanensis</name>
    <dbReference type="NCBI Taxonomy" id="2136183"/>
    <lineage>
        <taxon>Bacteria</taxon>
        <taxon>Pseudomonadati</taxon>
        <taxon>Pseudomonadota</taxon>
        <taxon>Gammaproteobacteria</taxon>
        <taxon>Moraxellales</taxon>
        <taxon>Moraxellaceae</taxon>
        <taxon>Acinetobacter</taxon>
    </lineage>
</organism>
<evidence type="ECO:0000313" key="5">
    <source>
        <dbReference type="Proteomes" id="UP001595455"/>
    </source>
</evidence>
<reference evidence="2" key="4">
    <citation type="submission" date="2024-09" db="EMBL/GenBank/DDBJ databases">
        <authorList>
            <person name="Sun Q."/>
            <person name="Mori K."/>
        </authorList>
    </citation>
    <scope>NUCLEOTIDE SEQUENCE</scope>
    <source>
        <strain evidence="2">KCTC 62575</strain>
    </source>
</reference>
<dbReference type="Proteomes" id="UP000240957">
    <property type="component" value="Unassembled WGS sequence"/>
</dbReference>
<keyword evidence="5" id="KW-1185">Reference proteome</keyword>
<evidence type="ECO:0000313" key="2">
    <source>
        <dbReference type="EMBL" id="MFC2994918.1"/>
    </source>
</evidence>
<evidence type="ECO:0000256" key="1">
    <source>
        <dbReference type="SAM" id="SignalP"/>
    </source>
</evidence>
<dbReference type="AlphaFoldDB" id="A0A371YQL0"/>
<feature type="chain" id="PRO_5016794536" description="Secreted protein" evidence="1">
    <location>
        <begin position="22"/>
        <end position="97"/>
    </location>
</feature>
<sequence>MEKYKIFVMISILTWSAASFASPESNEQTMITAELIMTELPEDTSIATIVRDDRCNENDDCKLVISCDKDPNVEDCYTESVDFKGHTPTQNDSLIEP</sequence>